<name>A0A074LMY5_9BACL</name>
<sequence>MDGGRKAGYGVFGTRDERFRLIVENVTDMIAVLDNEGTILYASPSHTQVLGRDPAFYEGVSSYEFIHPNDAHSVRDLIARMHITKEQAQIEFQFQSEFGWKQIEVRGMPVLSDVGDIDGFVIVGRDISVRKEAERRLEESEQRYKSLYEQNIDAVFSYDTEGKFMGGNPAWEALTGYSEAELTGNGSTHHLIPAEDFDRINMHLQKALRGEAQFFEMTFLHKQGYRVHASVTNVPILVNEQIVGVFGIAKDITKRKRDEQMIYHLAYHDPLTNLPNRRLFLDRLQYALEDARESQQNVAVLMLDLDRFKVVNESLGHAIGDQILQEVAERLHSCIAPEHTVARLGGDEFALLMPSLLDPDLAVETAQRILNAFTPPILVAGYEFHITASIGIAIFPEDGCDVNTLLKHADTAMYIAKDQGKNNFQLNRAGKNKQVFEYMELENDLRKALEREQFVVYYQPQININTGFVIGVEALVRWQHPERGLVSPAQFIPLAEETGLIAQISEWVMREACRQARQWQVEKSQYFKVSVNLSSSQFQQMDLVDKVRRILQETELHPQYLDLEITESIAMHNIDFVIAKLKLLELLGVHISIDDFGTGFSSLSYLKKFPIHTLKIDRSFIQDITTDPDDASIVTAIRWMARSLNLDVVVEGVETHEQLEFLRTIDCDKVQGYFYCKPVPAREFERLVTLGELMI</sequence>
<dbReference type="eggNOG" id="COG5001">
    <property type="taxonomic scope" value="Bacteria"/>
</dbReference>
<dbReference type="PROSITE" id="PS50883">
    <property type="entry name" value="EAL"/>
    <property type="match status" value="1"/>
</dbReference>
<feature type="domain" description="EAL" evidence="3">
    <location>
        <begin position="438"/>
        <end position="692"/>
    </location>
</feature>
<dbReference type="SUPFAM" id="SSF141868">
    <property type="entry name" value="EAL domain-like"/>
    <property type="match status" value="1"/>
</dbReference>
<dbReference type="CDD" id="cd01948">
    <property type="entry name" value="EAL"/>
    <property type="match status" value="1"/>
</dbReference>
<dbReference type="InterPro" id="IPR035919">
    <property type="entry name" value="EAL_sf"/>
</dbReference>
<dbReference type="STRING" id="1157490.EL26_15515"/>
<dbReference type="Gene3D" id="3.30.70.270">
    <property type="match status" value="1"/>
</dbReference>
<dbReference type="RefSeq" id="WP_052036418.1">
    <property type="nucleotide sequence ID" value="NZ_JMIR01000022.1"/>
</dbReference>
<feature type="domain" description="PAS" evidence="1">
    <location>
        <begin position="140"/>
        <end position="211"/>
    </location>
</feature>
<comment type="caution">
    <text evidence="5">The sequence shown here is derived from an EMBL/GenBank/DDBJ whole genome shotgun (WGS) entry which is preliminary data.</text>
</comment>
<dbReference type="NCBIfam" id="TIGR00229">
    <property type="entry name" value="sensory_box"/>
    <property type="match status" value="2"/>
</dbReference>
<dbReference type="InterPro" id="IPR043128">
    <property type="entry name" value="Rev_trsase/Diguanyl_cyclase"/>
</dbReference>
<dbReference type="SMART" id="SM00086">
    <property type="entry name" value="PAC"/>
    <property type="match status" value="2"/>
</dbReference>
<proteinExistence type="predicted"/>
<dbReference type="SUPFAM" id="SSF55785">
    <property type="entry name" value="PYP-like sensor domain (PAS domain)"/>
    <property type="match status" value="2"/>
</dbReference>
<dbReference type="InterPro" id="IPR013656">
    <property type="entry name" value="PAS_4"/>
</dbReference>
<dbReference type="OrthoDB" id="9762141at2"/>
<dbReference type="SMART" id="SM00052">
    <property type="entry name" value="EAL"/>
    <property type="match status" value="1"/>
</dbReference>
<dbReference type="InterPro" id="IPR000700">
    <property type="entry name" value="PAS-assoc_C"/>
</dbReference>
<dbReference type="InterPro" id="IPR029787">
    <property type="entry name" value="Nucleotide_cyclase"/>
</dbReference>
<evidence type="ECO:0000313" key="5">
    <source>
        <dbReference type="EMBL" id="KEO82484.1"/>
    </source>
</evidence>
<keyword evidence="6" id="KW-1185">Reference proteome</keyword>
<evidence type="ECO:0000259" key="4">
    <source>
        <dbReference type="PROSITE" id="PS50887"/>
    </source>
</evidence>
<feature type="domain" description="PAS" evidence="1">
    <location>
        <begin position="15"/>
        <end position="86"/>
    </location>
</feature>
<dbReference type="InterPro" id="IPR000014">
    <property type="entry name" value="PAS"/>
</dbReference>
<dbReference type="AlphaFoldDB" id="A0A074LMY5"/>
<dbReference type="Pfam" id="PF08448">
    <property type="entry name" value="PAS_4"/>
    <property type="match status" value="2"/>
</dbReference>
<dbReference type="SUPFAM" id="SSF55073">
    <property type="entry name" value="Nucleotide cyclase"/>
    <property type="match status" value="1"/>
</dbReference>
<dbReference type="CDD" id="cd00130">
    <property type="entry name" value="PAS"/>
    <property type="match status" value="2"/>
</dbReference>
<dbReference type="Proteomes" id="UP000027931">
    <property type="component" value="Unassembled WGS sequence"/>
</dbReference>
<feature type="domain" description="GGDEF" evidence="4">
    <location>
        <begin position="296"/>
        <end position="429"/>
    </location>
</feature>
<dbReference type="InterPro" id="IPR052155">
    <property type="entry name" value="Biofilm_reg_signaling"/>
</dbReference>
<dbReference type="PANTHER" id="PTHR44757:SF2">
    <property type="entry name" value="BIOFILM ARCHITECTURE MAINTENANCE PROTEIN MBAA"/>
    <property type="match status" value="1"/>
</dbReference>
<feature type="domain" description="PAC" evidence="2">
    <location>
        <begin position="213"/>
        <end position="264"/>
    </location>
</feature>
<protein>
    <recommendedName>
        <fullName evidence="7">Diguanylate cyclase</fullName>
    </recommendedName>
</protein>
<dbReference type="NCBIfam" id="TIGR00254">
    <property type="entry name" value="GGDEF"/>
    <property type="match status" value="1"/>
</dbReference>
<gene>
    <name evidence="5" type="ORF">EL26_15515</name>
</gene>
<evidence type="ECO:0000313" key="6">
    <source>
        <dbReference type="Proteomes" id="UP000027931"/>
    </source>
</evidence>
<accession>A0A074LMY5</accession>
<dbReference type="EMBL" id="JMIR01000022">
    <property type="protein sequence ID" value="KEO82484.1"/>
    <property type="molecule type" value="Genomic_DNA"/>
</dbReference>
<dbReference type="InterPro" id="IPR000160">
    <property type="entry name" value="GGDEF_dom"/>
</dbReference>
<evidence type="ECO:0000259" key="3">
    <source>
        <dbReference type="PROSITE" id="PS50883"/>
    </source>
</evidence>
<dbReference type="PROSITE" id="PS50112">
    <property type="entry name" value="PAS"/>
    <property type="match status" value="2"/>
</dbReference>
<evidence type="ECO:0008006" key="7">
    <source>
        <dbReference type="Google" id="ProtNLM"/>
    </source>
</evidence>
<dbReference type="Pfam" id="PF00990">
    <property type="entry name" value="GGDEF"/>
    <property type="match status" value="1"/>
</dbReference>
<dbReference type="Gene3D" id="3.20.20.450">
    <property type="entry name" value="EAL domain"/>
    <property type="match status" value="1"/>
</dbReference>
<dbReference type="CDD" id="cd01949">
    <property type="entry name" value="GGDEF"/>
    <property type="match status" value="1"/>
</dbReference>
<evidence type="ECO:0000259" key="1">
    <source>
        <dbReference type="PROSITE" id="PS50112"/>
    </source>
</evidence>
<dbReference type="InterPro" id="IPR001633">
    <property type="entry name" value="EAL_dom"/>
</dbReference>
<evidence type="ECO:0000259" key="2">
    <source>
        <dbReference type="PROSITE" id="PS50113"/>
    </source>
</evidence>
<dbReference type="InterPro" id="IPR035965">
    <property type="entry name" value="PAS-like_dom_sf"/>
</dbReference>
<dbReference type="FunFam" id="3.30.70.270:FF:000001">
    <property type="entry name" value="Diguanylate cyclase domain protein"/>
    <property type="match status" value="1"/>
</dbReference>
<dbReference type="Pfam" id="PF00563">
    <property type="entry name" value="EAL"/>
    <property type="match status" value="1"/>
</dbReference>
<dbReference type="FunFam" id="3.20.20.450:FF:000001">
    <property type="entry name" value="Cyclic di-GMP phosphodiesterase yahA"/>
    <property type="match status" value="1"/>
</dbReference>
<dbReference type="PROSITE" id="PS50887">
    <property type="entry name" value="GGDEF"/>
    <property type="match status" value="1"/>
</dbReference>
<organism evidence="5 6">
    <name type="scientific">Tumebacillus flagellatus</name>
    <dbReference type="NCBI Taxonomy" id="1157490"/>
    <lineage>
        <taxon>Bacteria</taxon>
        <taxon>Bacillati</taxon>
        <taxon>Bacillota</taxon>
        <taxon>Bacilli</taxon>
        <taxon>Bacillales</taxon>
        <taxon>Alicyclobacillaceae</taxon>
        <taxon>Tumebacillus</taxon>
    </lineage>
</organism>
<dbReference type="SMART" id="SM00267">
    <property type="entry name" value="GGDEF"/>
    <property type="match status" value="1"/>
</dbReference>
<dbReference type="Gene3D" id="3.30.450.20">
    <property type="entry name" value="PAS domain"/>
    <property type="match status" value="2"/>
</dbReference>
<dbReference type="PROSITE" id="PS50113">
    <property type="entry name" value="PAC"/>
    <property type="match status" value="2"/>
</dbReference>
<dbReference type="SMART" id="SM00091">
    <property type="entry name" value="PAS"/>
    <property type="match status" value="2"/>
</dbReference>
<dbReference type="PANTHER" id="PTHR44757">
    <property type="entry name" value="DIGUANYLATE CYCLASE DGCP"/>
    <property type="match status" value="1"/>
</dbReference>
<feature type="domain" description="PAC" evidence="2">
    <location>
        <begin position="84"/>
        <end position="139"/>
    </location>
</feature>
<dbReference type="InterPro" id="IPR001610">
    <property type="entry name" value="PAC"/>
</dbReference>
<reference evidence="5 6" key="1">
    <citation type="journal article" date="2013" name="Int. J. Syst. Evol. Microbiol.">
        <title>Tumebacillus flagellatus sp. nov., an alpha-amylase/pullulanase-producing bacterium isolated from cassava wastewater.</title>
        <authorList>
            <person name="Wang Q."/>
            <person name="Xie N."/>
            <person name="Qin Y."/>
            <person name="Shen N."/>
            <person name="Zhu J."/>
            <person name="Mi H."/>
            <person name="Huang R."/>
        </authorList>
    </citation>
    <scope>NUCLEOTIDE SEQUENCE [LARGE SCALE GENOMIC DNA]</scope>
    <source>
        <strain evidence="5 6">GST4</strain>
    </source>
</reference>